<evidence type="ECO:0000313" key="2">
    <source>
        <dbReference type="EMBL" id="OGG93663.1"/>
    </source>
</evidence>
<dbReference type="InterPro" id="IPR039315">
    <property type="entry name" value="CheW"/>
</dbReference>
<dbReference type="PROSITE" id="PS50851">
    <property type="entry name" value="CHEW"/>
    <property type="match status" value="1"/>
</dbReference>
<sequence length="165" mass="18336">MPQVATFHIGDEIFGVDILYTKEIGKIQEITDVPMSPEFILGLMNLRGQVVTVMDPGVFLNQKSSADPADRRLIILKNQGELEDLYKNDLIGEVHMSKDTLAIVIDRIGDVIEIEPEDIRPAPPNLSINKKDFVSGIIQQGKKLIIVLEMSNLAKMCIPSDDSVH</sequence>
<name>A0A1F6G6C8_9PROT</name>
<dbReference type="GO" id="GO:0007165">
    <property type="term" value="P:signal transduction"/>
    <property type="evidence" value="ECO:0007669"/>
    <property type="project" value="InterPro"/>
</dbReference>
<dbReference type="InterPro" id="IPR002545">
    <property type="entry name" value="CheW-lke_dom"/>
</dbReference>
<dbReference type="SUPFAM" id="SSF50341">
    <property type="entry name" value="CheW-like"/>
    <property type="match status" value="1"/>
</dbReference>
<proteinExistence type="predicted"/>
<dbReference type="EMBL" id="MFNE01000046">
    <property type="protein sequence ID" value="OGG93663.1"/>
    <property type="molecule type" value="Genomic_DNA"/>
</dbReference>
<dbReference type="PANTHER" id="PTHR22617">
    <property type="entry name" value="CHEMOTAXIS SENSOR HISTIDINE KINASE-RELATED"/>
    <property type="match status" value="1"/>
</dbReference>
<feature type="domain" description="CheW-like" evidence="1">
    <location>
        <begin position="1"/>
        <end position="159"/>
    </location>
</feature>
<protein>
    <recommendedName>
        <fullName evidence="1">CheW-like domain-containing protein</fullName>
    </recommendedName>
</protein>
<dbReference type="Gene3D" id="2.40.50.180">
    <property type="entry name" value="CheA-289, Domain 4"/>
    <property type="match status" value="1"/>
</dbReference>
<dbReference type="SMART" id="SM00260">
    <property type="entry name" value="CheW"/>
    <property type="match status" value="1"/>
</dbReference>
<dbReference type="Proteomes" id="UP000178449">
    <property type="component" value="Unassembled WGS sequence"/>
</dbReference>
<dbReference type="InterPro" id="IPR036061">
    <property type="entry name" value="CheW-like_dom_sf"/>
</dbReference>
<dbReference type="STRING" id="1817772.A2527_11105"/>
<dbReference type="Gene3D" id="2.30.30.40">
    <property type="entry name" value="SH3 Domains"/>
    <property type="match status" value="1"/>
</dbReference>
<accession>A0A1F6G6C8</accession>
<gene>
    <name evidence="2" type="ORF">A2527_11105</name>
</gene>
<evidence type="ECO:0000313" key="3">
    <source>
        <dbReference type="Proteomes" id="UP000178449"/>
    </source>
</evidence>
<comment type="caution">
    <text evidence="2">The sequence shown here is derived from an EMBL/GenBank/DDBJ whole genome shotgun (WGS) entry which is preliminary data.</text>
</comment>
<dbReference type="Pfam" id="PF01584">
    <property type="entry name" value="CheW"/>
    <property type="match status" value="1"/>
</dbReference>
<dbReference type="GO" id="GO:0005829">
    <property type="term" value="C:cytosol"/>
    <property type="evidence" value="ECO:0007669"/>
    <property type="project" value="TreeGrafter"/>
</dbReference>
<dbReference type="PANTHER" id="PTHR22617:SF23">
    <property type="entry name" value="CHEMOTAXIS PROTEIN CHEW"/>
    <property type="match status" value="1"/>
</dbReference>
<dbReference type="AlphaFoldDB" id="A0A1F6G6C8"/>
<organism evidence="2 3">
    <name type="scientific">Candidatus Lambdaproteobacteria bacterium RIFOXYD2_FULL_50_16</name>
    <dbReference type="NCBI Taxonomy" id="1817772"/>
    <lineage>
        <taxon>Bacteria</taxon>
        <taxon>Pseudomonadati</taxon>
        <taxon>Pseudomonadota</taxon>
        <taxon>Candidatus Lambdaproteobacteria</taxon>
    </lineage>
</organism>
<evidence type="ECO:0000259" key="1">
    <source>
        <dbReference type="PROSITE" id="PS50851"/>
    </source>
</evidence>
<reference evidence="2 3" key="1">
    <citation type="journal article" date="2016" name="Nat. Commun.">
        <title>Thousands of microbial genomes shed light on interconnected biogeochemical processes in an aquifer system.</title>
        <authorList>
            <person name="Anantharaman K."/>
            <person name="Brown C.T."/>
            <person name="Hug L.A."/>
            <person name="Sharon I."/>
            <person name="Castelle C.J."/>
            <person name="Probst A.J."/>
            <person name="Thomas B.C."/>
            <person name="Singh A."/>
            <person name="Wilkins M.J."/>
            <person name="Karaoz U."/>
            <person name="Brodie E.L."/>
            <person name="Williams K.H."/>
            <person name="Hubbard S.S."/>
            <person name="Banfield J.F."/>
        </authorList>
    </citation>
    <scope>NUCLEOTIDE SEQUENCE [LARGE SCALE GENOMIC DNA]</scope>
</reference>
<dbReference type="GO" id="GO:0006935">
    <property type="term" value="P:chemotaxis"/>
    <property type="evidence" value="ECO:0007669"/>
    <property type="project" value="InterPro"/>
</dbReference>